<keyword evidence="1" id="KW-1133">Transmembrane helix</keyword>
<reference evidence="2 3" key="1">
    <citation type="submission" date="2016-11" db="EMBL/GenBank/DDBJ databases">
        <authorList>
            <person name="Jaros S."/>
            <person name="Januszkiewicz K."/>
            <person name="Wedrychowicz H."/>
        </authorList>
    </citation>
    <scope>NUCLEOTIDE SEQUENCE [LARGE SCALE GENOMIC DNA]</scope>
    <source>
        <strain evidence="2 3">DSM 9297</strain>
    </source>
</reference>
<evidence type="ECO:0000313" key="3">
    <source>
        <dbReference type="Proteomes" id="UP000184357"/>
    </source>
</evidence>
<keyword evidence="1" id="KW-0812">Transmembrane</keyword>
<dbReference type="EMBL" id="FQWV01000003">
    <property type="protein sequence ID" value="SHG98951.1"/>
    <property type="molecule type" value="Genomic_DNA"/>
</dbReference>
<dbReference type="Pfam" id="PF24418">
    <property type="entry name" value="DUF7550"/>
    <property type="match status" value="1"/>
</dbReference>
<organism evidence="2 3">
    <name type="scientific">Halobaculum gomorrense</name>
    <dbReference type="NCBI Taxonomy" id="43928"/>
    <lineage>
        <taxon>Archaea</taxon>
        <taxon>Methanobacteriati</taxon>
        <taxon>Methanobacteriota</taxon>
        <taxon>Stenosarchaea group</taxon>
        <taxon>Halobacteria</taxon>
        <taxon>Halobacteriales</taxon>
        <taxon>Haloferacaceae</taxon>
        <taxon>Halobaculum</taxon>
    </lineage>
</organism>
<keyword evidence="1" id="KW-0472">Membrane</keyword>
<sequence length="52" mass="5677">MADHHDHDHFKEFDYERVTSPMQDVTSGQAITGAIIALVGVVVAFGLPLLLI</sequence>
<feature type="transmembrane region" description="Helical" evidence="1">
    <location>
        <begin position="30"/>
        <end position="51"/>
    </location>
</feature>
<proteinExistence type="predicted"/>
<dbReference type="AlphaFoldDB" id="A0A1M5PAT8"/>
<keyword evidence="3" id="KW-1185">Reference proteome</keyword>
<dbReference type="Proteomes" id="UP000184357">
    <property type="component" value="Unassembled WGS sequence"/>
</dbReference>
<accession>A0A1M5PAT8</accession>
<protein>
    <submittedName>
        <fullName evidence="2">Uncharacterized protein</fullName>
    </submittedName>
</protein>
<dbReference type="InterPro" id="IPR055972">
    <property type="entry name" value="DUF7550"/>
</dbReference>
<name>A0A1M5PAT8_9EURY</name>
<gene>
    <name evidence="2" type="ORF">SAMN05443636_1528</name>
</gene>
<dbReference type="RefSeq" id="WP_200778392.1">
    <property type="nucleotide sequence ID" value="NZ_FQWV01000003.1"/>
</dbReference>
<evidence type="ECO:0000256" key="1">
    <source>
        <dbReference type="SAM" id="Phobius"/>
    </source>
</evidence>
<evidence type="ECO:0000313" key="2">
    <source>
        <dbReference type="EMBL" id="SHG98951.1"/>
    </source>
</evidence>